<sequence length="233" mass="26666">MMSQHYDAVRRWIDWPGRQGKPDTGIDLVARERDTGNYTAIQCKFYEPTHMLSKADIDSFFAASGKTGFTNRVIISTTDRWGKNVEDALADQLIPVQRIGMAETWLRRHGTRHDRTNNRRSPRLSARQRARRANHGMRYRQDIHNAESRRAHGRREWRQRADLVSGAIDFAAEPDTSGVDRTVRVWICGRSECAPTPRCRAPPVLNALRSHDERFDATVNCICAHCIVEKEGG</sequence>
<evidence type="ECO:0000313" key="4">
    <source>
        <dbReference type="Proteomes" id="UP000554965"/>
    </source>
</evidence>
<comment type="caution">
    <text evidence="3">The sequence shown here is derived from an EMBL/GenBank/DDBJ whole genome shotgun (WGS) entry which is preliminary data.</text>
</comment>
<organism evidence="3 4">
    <name type="scientific">Mycobacterium simulans</name>
    <dbReference type="NCBI Taxonomy" id="627089"/>
    <lineage>
        <taxon>Bacteria</taxon>
        <taxon>Bacillati</taxon>
        <taxon>Actinomycetota</taxon>
        <taxon>Actinomycetes</taxon>
        <taxon>Mycobacteriales</taxon>
        <taxon>Mycobacteriaceae</taxon>
        <taxon>Mycobacterium</taxon>
    </lineage>
</organism>
<evidence type="ECO:0000256" key="1">
    <source>
        <dbReference type="SAM" id="MobiDB-lite"/>
    </source>
</evidence>
<evidence type="ECO:0000259" key="2">
    <source>
        <dbReference type="Pfam" id="PF13156"/>
    </source>
</evidence>
<proteinExistence type="predicted"/>
<evidence type="ECO:0000313" key="3">
    <source>
        <dbReference type="EMBL" id="SOJ53127.1"/>
    </source>
</evidence>
<protein>
    <recommendedName>
        <fullName evidence="2">Mrr-like domain-containing protein</fullName>
    </recommendedName>
</protein>
<dbReference type="AlphaFoldDB" id="A0A7Z7IGQ2"/>
<accession>A0A7Z7IGQ2</accession>
<feature type="domain" description="Mrr-like" evidence="2">
    <location>
        <begin position="2"/>
        <end position="103"/>
    </location>
</feature>
<reference evidence="3 4" key="1">
    <citation type="submission" date="2017-10" db="EMBL/GenBank/DDBJ databases">
        <authorList>
            <consortium name="Urmite Genomes"/>
        </authorList>
    </citation>
    <scope>NUCLEOTIDE SEQUENCE [LARGE SCALE GENOMIC DNA]</scope>
    <source>
        <strain evidence="3 4">FB-527</strain>
    </source>
</reference>
<feature type="region of interest" description="Disordered" evidence="1">
    <location>
        <begin position="110"/>
        <end position="135"/>
    </location>
</feature>
<dbReference type="InterPro" id="IPR039442">
    <property type="entry name" value="Mrr-like_dom"/>
</dbReference>
<dbReference type="Proteomes" id="UP000554965">
    <property type="component" value="Unassembled WGS sequence"/>
</dbReference>
<dbReference type="EMBL" id="OCTY01000002">
    <property type="protein sequence ID" value="SOJ53127.1"/>
    <property type="molecule type" value="Genomic_DNA"/>
</dbReference>
<dbReference type="Pfam" id="PF13156">
    <property type="entry name" value="Mrr_cat_2"/>
    <property type="match status" value="1"/>
</dbReference>
<gene>
    <name evidence="3" type="ORF">MSIMFB_00628</name>
</gene>
<dbReference type="InterPro" id="IPR011335">
    <property type="entry name" value="Restrct_endonuc-II-like"/>
</dbReference>
<keyword evidence="4" id="KW-1185">Reference proteome</keyword>
<name>A0A7Z7IGQ2_9MYCO</name>
<dbReference type="SUPFAM" id="SSF52980">
    <property type="entry name" value="Restriction endonuclease-like"/>
    <property type="match status" value="1"/>
</dbReference>